<comment type="caution">
    <text evidence="2">The sequence shown here is derived from an EMBL/GenBank/DDBJ whole genome shotgun (WGS) entry which is preliminary data.</text>
</comment>
<dbReference type="Proteomes" id="UP000663829">
    <property type="component" value="Unassembled WGS sequence"/>
</dbReference>
<protein>
    <submittedName>
        <fullName evidence="2">Uncharacterized protein</fullName>
    </submittedName>
</protein>
<dbReference type="EMBL" id="CAJNOQ010016766">
    <property type="protein sequence ID" value="CAF1387155.1"/>
    <property type="molecule type" value="Genomic_DNA"/>
</dbReference>
<evidence type="ECO:0000313" key="5">
    <source>
        <dbReference type="Proteomes" id="UP000663829"/>
    </source>
</evidence>
<evidence type="ECO:0000313" key="1">
    <source>
        <dbReference type="EMBL" id="CAF1219954.1"/>
    </source>
</evidence>
<dbReference type="Proteomes" id="UP000681722">
    <property type="component" value="Unassembled WGS sequence"/>
</dbReference>
<keyword evidence="5" id="KW-1185">Reference proteome</keyword>
<dbReference type="EMBL" id="CAJOBC010082167">
    <property type="protein sequence ID" value="CAF4281962.1"/>
    <property type="molecule type" value="Genomic_DNA"/>
</dbReference>
<gene>
    <name evidence="2" type="ORF">GPM918_LOCUS32612</name>
    <name evidence="1" type="ORF">OVA965_LOCUS24869</name>
    <name evidence="4" type="ORF">SRO942_LOCUS33281</name>
    <name evidence="3" type="ORF">TMI583_LOCUS25592</name>
</gene>
<dbReference type="Proteomes" id="UP000677228">
    <property type="component" value="Unassembled WGS sequence"/>
</dbReference>
<proteinExistence type="predicted"/>
<accession>A0A815JUY3</accession>
<dbReference type="AlphaFoldDB" id="A0A815JUY3"/>
<organism evidence="2 5">
    <name type="scientific">Didymodactylos carnosus</name>
    <dbReference type="NCBI Taxonomy" id="1234261"/>
    <lineage>
        <taxon>Eukaryota</taxon>
        <taxon>Metazoa</taxon>
        <taxon>Spiralia</taxon>
        <taxon>Gnathifera</taxon>
        <taxon>Rotifera</taxon>
        <taxon>Eurotatoria</taxon>
        <taxon>Bdelloidea</taxon>
        <taxon>Philodinida</taxon>
        <taxon>Philodinidae</taxon>
        <taxon>Didymodactylos</taxon>
    </lineage>
</organism>
<evidence type="ECO:0000313" key="3">
    <source>
        <dbReference type="EMBL" id="CAF4028041.1"/>
    </source>
</evidence>
<name>A0A815JUY3_9BILA</name>
<evidence type="ECO:0000313" key="4">
    <source>
        <dbReference type="EMBL" id="CAF4281962.1"/>
    </source>
</evidence>
<reference evidence="2" key="1">
    <citation type="submission" date="2021-02" db="EMBL/GenBank/DDBJ databases">
        <authorList>
            <person name="Nowell W R."/>
        </authorList>
    </citation>
    <scope>NUCLEOTIDE SEQUENCE</scope>
</reference>
<evidence type="ECO:0000313" key="2">
    <source>
        <dbReference type="EMBL" id="CAF1387155.1"/>
    </source>
</evidence>
<dbReference type="Proteomes" id="UP000682733">
    <property type="component" value="Unassembled WGS sequence"/>
</dbReference>
<dbReference type="EMBL" id="CAJOBA010036712">
    <property type="protein sequence ID" value="CAF4028041.1"/>
    <property type="molecule type" value="Genomic_DNA"/>
</dbReference>
<sequence length="271" mass="30876">MPPLNADTTPYSYFINALSFVTTILLRQREYNLTSDCSLLQIAIISMRQLKQSESSEWMKQIFSCHSFMLLSSDDIKCIRMDQCIAEIGVGFIPCLTGVKNNEKHQEVSVLNVIGNYSSIWSYIHQFANVLMVEEDLSREASFQPLFSLNDNCRVITWKTATNKIEPDLTDDGYLHLSGSIIQTVNDIQESLSDLLSDDSDTTQPRSSLMSMTHPDLYASLCINLINTGEILRKQNYFTARVIELPLQQLFMKESENIVLKNKNKNHDAEL</sequence>
<dbReference type="EMBL" id="CAJNOK010015173">
    <property type="protein sequence ID" value="CAF1219954.1"/>
    <property type="molecule type" value="Genomic_DNA"/>
</dbReference>